<dbReference type="PIRSF" id="PIRSF005902">
    <property type="entry name" value="DNase_TatD"/>
    <property type="match status" value="1"/>
</dbReference>
<dbReference type="InParanoid" id="G0NU74"/>
<evidence type="ECO:0000313" key="4">
    <source>
        <dbReference type="EMBL" id="EGT37646.1"/>
    </source>
</evidence>
<organism evidence="5">
    <name type="scientific">Caenorhabditis brenneri</name>
    <name type="common">Nematode worm</name>
    <dbReference type="NCBI Taxonomy" id="135651"/>
    <lineage>
        <taxon>Eukaryota</taxon>
        <taxon>Metazoa</taxon>
        <taxon>Ecdysozoa</taxon>
        <taxon>Nematoda</taxon>
        <taxon>Chromadorea</taxon>
        <taxon>Rhabditida</taxon>
        <taxon>Rhabditina</taxon>
        <taxon>Rhabditomorpha</taxon>
        <taxon>Rhabditoidea</taxon>
        <taxon>Rhabditidae</taxon>
        <taxon>Peloderinae</taxon>
        <taxon>Caenorhabditis</taxon>
    </lineage>
</organism>
<dbReference type="InterPro" id="IPR032466">
    <property type="entry name" value="Metal_Hydrolase"/>
</dbReference>
<name>G0NU74_CAEBE</name>
<dbReference type="OrthoDB" id="5850839at2759"/>
<accession>G0NU74</accession>
<dbReference type="InterPro" id="IPR018228">
    <property type="entry name" value="DNase_TatD-rel_CS"/>
</dbReference>
<dbReference type="PROSITE" id="PS01091">
    <property type="entry name" value="TATD_3"/>
    <property type="match status" value="1"/>
</dbReference>
<dbReference type="OMA" id="PYFKPKC"/>
<sequence length="322" mass="37831">MLFQFHQSNVPYIDSHCHTDFMFEQLNRNKTPTSHQGLHEWMDKHKDAFPKGFSGIIANFIKPELFIAINGSNDYDLDWIAREAQSDLYLGTTWGCHPHSVSKWGRSTEFWTTMEWIISKRKEFKVLAIGECGIDLHRCHSNLEDQRYVFEKHVELAFMHDLTLVIHCRNGSQGRSEEECLNILEKQMKKNHRYLKIHRHCFTEDWNTAQQWLKQCPDVHFGYTGAIYSFSERQIEAVRRIPLDRILLETDGPYFKPKCFEFTSPSKVCLPGMAIATAQRIADIKHLNLEEVLRATYNNTKRVYQIPVYDSHKKSNNRGYIS</sequence>
<feature type="binding site" evidence="3">
    <location>
        <position position="167"/>
    </location>
    <ligand>
        <name>a divalent metal cation</name>
        <dbReference type="ChEBI" id="CHEBI:60240"/>
        <label>2</label>
    </ligand>
</feature>
<dbReference type="GO" id="GO:0046872">
    <property type="term" value="F:metal ion binding"/>
    <property type="evidence" value="ECO:0007669"/>
    <property type="project" value="UniProtKB-KW"/>
</dbReference>
<keyword evidence="5" id="KW-1185">Reference proteome</keyword>
<evidence type="ECO:0000256" key="1">
    <source>
        <dbReference type="ARBA" id="ARBA00009275"/>
    </source>
</evidence>
<dbReference type="SUPFAM" id="SSF51556">
    <property type="entry name" value="Metallo-dependent hydrolases"/>
    <property type="match status" value="1"/>
</dbReference>
<dbReference type="InterPro" id="IPR001130">
    <property type="entry name" value="TatD-like"/>
</dbReference>
<dbReference type="Proteomes" id="UP000008068">
    <property type="component" value="Unassembled WGS sequence"/>
</dbReference>
<dbReference type="PANTHER" id="PTHR46363:SF1">
    <property type="entry name" value="DEOXYRIBONUCLEASE TATDN2-RELATED"/>
    <property type="match status" value="1"/>
</dbReference>
<dbReference type="Gene3D" id="3.20.20.140">
    <property type="entry name" value="Metal-dependent hydrolases"/>
    <property type="match status" value="1"/>
</dbReference>
<dbReference type="eggNOG" id="KOG3020">
    <property type="taxonomic scope" value="Eukaryota"/>
</dbReference>
<dbReference type="PANTHER" id="PTHR46363">
    <property type="entry name" value="DEOXYRIBONUCLEASE TATDN2-RELATED"/>
    <property type="match status" value="1"/>
</dbReference>
<dbReference type="CDD" id="cd01310">
    <property type="entry name" value="TatD_DNAse"/>
    <property type="match status" value="1"/>
</dbReference>
<dbReference type="STRING" id="135651.G0NU74"/>
<dbReference type="EMBL" id="GL379947">
    <property type="protein sequence ID" value="EGT37646.1"/>
    <property type="molecule type" value="Genomic_DNA"/>
</dbReference>
<dbReference type="FunFam" id="3.20.20.140:FF:000027">
    <property type="entry name" value="putative deoxyribonuclease TATDN2"/>
    <property type="match status" value="1"/>
</dbReference>
<feature type="binding site" evidence="3">
    <location>
        <position position="200"/>
    </location>
    <ligand>
        <name>a divalent metal cation</name>
        <dbReference type="ChEBI" id="CHEBI:60240"/>
        <label>2</label>
    </ligand>
</feature>
<keyword evidence="2" id="KW-0378">Hydrolase</keyword>
<evidence type="ECO:0000256" key="3">
    <source>
        <dbReference type="PIRSR" id="PIRSR005902-1"/>
    </source>
</evidence>
<evidence type="ECO:0000256" key="2">
    <source>
        <dbReference type="ARBA" id="ARBA00022801"/>
    </source>
</evidence>
<dbReference type="GO" id="GO:0016788">
    <property type="term" value="F:hydrolase activity, acting on ester bonds"/>
    <property type="evidence" value="ECO:0007669"/>
    <property type="project" value="InterPro"/>
</dbReference>
<proteinExistence type="inferred from homology"/>
<reference evidence="5" key="1">
    <citation type="submission" date="2011-07" db="EMBL/GenBank/DDBJ databases">
        <authorList>
            <consortium name="Caenorhabditis brenneri Sequencing and Analysis Consortium"/>
            <person name="Wilson R.K."/>
        </authorList>
    </citation>
    <scope>NUCLEOTIDE SEQUENCE [LARGE SCALE GENOMIC DNA]</scope>
    <source>
        <strain evidence="5">PB2801</strain>
    </source>
</reference>
<comment type="similarity">
    <text evidence="1">Belongs to the metallo-dependent hydrolases superfamily. TatD-type hydrolase family.</text>
</comment>
<feature type="binding site" evidence="3">
    <location>
        <position position="251"/>
    </location>
    <ligand>
        <name>a divalent metal cation</name>
        <dbReference type="ChEBI" id="CHEBI:60240"/>
        <label>1</label>
    </ligand>
</feature>
<evidence type="ECO:0000313" key="5">
    <source>
        <dbReference type="Proteomes" id="UP000008068"/>
    </source>
</evidence>
<dbReference type="AlphaFoldDB" id="G0NU74"/>
<protein>
    <submittedName>
        <fullName evidence="4">Uncharacterized protein</fullName>
    </submittedName>
</protein>
<dbReference type="Pfam" id="PF01026">
    <property type="entry name" value="TatD_DNase"/>
    <property type="match status" value="1"/>
</dbReference>
<gene>
    <name evidence="4" type="ORF">CAEBREN_03144</name>
</gene>
<feature type="binding site" evidence="3">
    <location>
        <position position="131"/>
    </location>
    <ligand>
        <name>a divalent metal cation</name>
        <dbReference type="ChEBI" id="CHEBI:60240"/>
        <label>1</label>
    </ligand>
</feature>
<keyword evidence="3" id="KW-0479">Metal-binding</keyword>
<dbReference type="FunCoup" id="G0NU74">
    <property type="interactions" value="176"/>
</dbReference>
<dbReference type="HOGENOM" id="CLU_031506_4_1_1"/>